<gene>
    <name evidence="2" type="ORF">EX30DRAFT_374845</name>
</gene>
<evidence type="ECO:0000313" key="2">
    <source>
        <dbReference type="EMBL" id="TGZ77208.1"/>
    </source>
</evidence>
<feature type="compositionally biased region" description="Basic and acidic residues" evidence="1">
    <location>
        <begin position="660"/>
        <end position="691"/>
    </location>
</feature>
<feature type="compositionally biased region" description="Acidic residues" evidence="1">
    <location>
        <begin position="522"/>
        <end position="560"/>
    </location>
</feature>
<accession>A0A4S2MR28</accession>
<feature type="compositionally biased region" description="Polar residues" evidence="1">
    <location>
        <begin position="694"/>
        <end position="703"/>
    </location>
</feature>
<feature type="compositionally biased region" description="Pro residues" evidence="1">
    <location>
        <begin position="15"/>
        <end position="56"/>
    </location>
</feature>
<feature type="region of interest" description="Disordered" evidence="1">
    <location>
        <begin position="480"/>
        <end position="562"/>
    </location>
</feature>
<keyword evidence="3" id="KW-1185">Reference proteome</keyword>
<feature type="region of interest" description="Disordered" evidence="1">
    <location>
        <begin position="579"/>
        <end position="802"/>
    </location>
</feature>
<feature type="region of interest" description="Disordered" evidence="1">
    <location>
        <begin position="187"/>
        <end position="215"/>
    </location>
</feature>
<reference evidence="2 3" key="1">
    <citation type="submission" date="2019-04" db="EMBL/GenBank/DDBJ databases">
        <title>Comparative genomics and transcriptomics to analyze fruiting body development in filamentous ascomycetes.</title>
        <authorList>
            <consortium name="DOE Joint Genome Institute"/>
            <person name="Lutkenhaus R."/>
            <person name="Traeger S."/>
            <person name="Breuer J."/>
            <person name="Kuo A."/>
            <person name="Lipzen A."/>
            <person name="Pangilinan J."/>
            <person name="Dilworth D."/>
            <person name="Sandor L."/>
            <person name="Poggeler S."/>
            <person name="Barry K."/>
            <person name="Grigoriev I.V."/>
            <person name="Nowrousian M."/>
        </authorList>
    </citation>
    <scope>NUCLEOTIDE SEQUENCE [LARGE SCALE GENOMIC DNA]</scope>
    <source>
        <strain evidence="2 3">CBS 389.68</strain>
    </source>
</reference>
<name>A0A4S2MR28_9PEZI</name>
<dbReference type="InParanoid" id="A0A4S2MR28"/>
<feature type="compositionally biased region" description="Basic and acidic residues" evidence="1">
    <location>
        <begin position="258"/>
        <end position="272"/>
    </location>
</feature>
<feature type="region of interest" description="Disordered" evidence="1">
    <location>
        <begin position="1"/>
        <end position="75"/>
    </location>
</feature>
<feature type="compositionally biased region" description="Basic and acidic residues" evidence="1">
    <location>
        <begin position="773"/>
        <end position="789"/>
    </location>
</feature>
<protein>
    <submittedName>
        <fullName evidence="2">Uncharacterized protein</fullName>
    </submittedName>
</protein>
<evidence type="ECO:0000256" key="1">
    <source>
        <dbReference type="SAM" id="MobiDB-lite"/>
    </source>
</evidence>
<evidence type="ECO:0000313" key="3">
    <source>
        <dbReference type="Proteomes" id="UP000298138"/>
    </source>
</evidence>
<dbReference type="Proteomes" id="UP000298138">
    <property type="component" value="Unassembled WGS sequence"/>
</dbReference>
<dbReference type="STRING" id="341454.A0A4S2MR28"/>
<sequence length="829" mass="89432">MTDTVDASPGDAAAPTPPAPAPAPPPPAPSQPAPPPPQPLQQPPAPSGTSASPPPTTTSALPSPSPQSPSATATPTRAGALFTAPLIPATTITQSTKTLLQLSEENYNILRTRCRNFAKSINVRYERDCSKEQYAQYREVAASSDALSEEIREKLRLENKDAWPQEHRALKTFLQLALQSLREIEGRKEARKRRHDDDDHASHSEAGDTNPAMSTTTEQADIDAMNTPAAESIAAGSVRDDAGDDTAASERSQSTRAVTEERLTTHPEDGGVKPEAPMLSASLQVSQPPPSKRPKPSDPTATPTPAGKSRVSWAAINTPSTIGLQHSAKYGLPVSTPRPIAPAPTQQIPLPHVPGQQHHFTPLIPRPLPQPHHQHHHTFHQSPLPIPTPRHLPPRQKIKIDQVVLPLGPMTPVKEKNIVINRQLSLLQKEFPPYLGPQGRIRLQQELVDIAEEVWAKWRGETVPESVGVGLEEVRRLARETRPREENRVGGVNGVAVNGRTGEEDGDGDVDMDADHHHHDDGDGDEDADADVDADGDAEEDGDADAEPEEVDIEVDDEEVQRDAQVLLDSFLFEHEKPILGSRLGAQTQTQPSSQTPAKDTPTTTTAEEKAQEQQQQQQLPKESETPNVDDMGDVEMADDVDAPQEDTSLTTAAPAVEKQTPEKEKKEKETIGEKAEGETTQEHDQEHDQEPQSAVSPTNTTAIPGIGAGAEKQESSTPQPQSPVPETTEPAAAQQVASDTPTPAQAEKAENPETTDGSKAPEAYLSAGEQFAKPEKPVKEGAATEKQEGGVQTTAKAKDLVPQGMPPEMVLEMVRRFYRAVVEAVEVD</sequence>
<feature type="region of interest" description="Disordered" evidence="1">
    <location>
        <begin position="235"/>
        <end position="312"/>
    </location>
</feature>
<organism evidence="2 3">
    <name type="scientific">Ascodesmis nigricans</name>
    <dbReference type="NCBI Taxonomy" id="341454"/>
    <lineage>
        <taxon>Eukaryota</taxon>
        <taxon>Fungi</taxon>
        <taxon>Dikarya</taxon>
        <taxon>Ascomycota</taxon>
        <taxon>Pezizomycotina</taxon>
        <taxon>Pezizomycetes</taxon>
        <taxon>Pezizales</taxon>
        <taxon>Ascodesmidaceae</taxon>
        <taxon>Ascodesmis</taxon>
    </lineage>
</organism>
<dbReference type="AlphaFoldDB" id="A0A4S2MR28"/>
<feature type="compositionally biased region" description="Low complexity" evidence="1">
    <location>
        <begin position="57"/>
        <end position="75"/>
    </location>
</feature>
<proteinExistence type="predicted"/>
<feature type="compositionally biased region" description="Low complexity" evidence="1">
    <location>
        <begin position="587"/>
        <end position="606"/>
    </location>
</feature>
<dbReference type="EMBL" id="ML220157">
    <property type="protein sequence ID" value="TGZ77208.1"/>
    <property type="molecule type" value="Genomic_DNA"/>
</dbReference>
<feature type="compositionally biased region" description="Basic and acidic residues" evidence="1">
    <location>
        <begin position="195"/>
        <end position="206"/>
    </location>
</feature>
<feature type="compositionally biased region" description="Acidic residues" evidence="1">
    <location>
        <begin position="631"/>
        <end position="645"/>
    </location>
</feature>